<evidence type="ECO:0000313" key="1">
    <source>
        <dbReference type="EMBL" id="QVL32388.1"/>
    </source>
</evidence>
<dbReference type="AlphaFoldDB" id="A0A8E6B8B7"/>
<keyword evidence="2" id="KW-1185">Reference proteome</keyword>
<evidence type="ECO:0000313" key="2">
    <source>
        <dbReference type="Proteomes" id="UP000676194"/>
    </source>
</evidence>
<sequence>MRFYRSEEEWSSIAERLKLTHCPHFLTAVDLLERWLNEYQTRQAKK</sequence>
<name>A0A8E6B8B7_9BACT</name>
<organism evidence="1 2">
    <name type="scientific">Telmatocola sphagniphila</name>
    <dbReference type="NCBI Taxonomy" id="1123043"/>
    <lineage>
        <taxon>Bacteria</taxon>
        <taxon>Pseudomonadati</taxon>
        <taxon>Planctomycetota</taxon>
        <taxon>Planctomycetia</taxon>
        <taxon>Gemmatales</taxon>
        <taxon>Gemmataceae</taxon>
    </lineage>
</organism>
<reference evidence="1" key="1">
    <citation type="submission" date="2021-05" db="EMBL/GenBank/DDBJ databases">
        <title>Complete genome sequence of the cellulolytic planctomycete Telmatocola sphagniphila SP2T and characterization of the first cellulase from planctomycetes.</title>
        <authorList>
            <person name="Rakitin A.L."/>
            <person name="Beletsky A.V."/>
            <person name="Naumoff D.G."/>
            <person name="Kulichevskaya I.S."/>
            <person name="Mardanov A.V."/>
            <person name="Ravin N.V."/>
            <person name="Dedysh S.N."/>
        </authorList>
    </citation>
    <scope>NUCLEOTIDE SEQUENCE</scope>
    <source>
        <strain evidence="1">SP2T</strain>
    </source>
</reference>
<dbReference type="EMBL" id="CP074694">
    <property type="protein sequence ID" value="QVL32388.1"/>
    <property type="molecule type" value="Genomic_DNA"/>
</dbReference>
<dbReference type="KEGG" id="tsph:KIH39_00260"/>
<dbReference type="RefSeq" id="WP_213497280.1">
    <property type="nucleotide sequence ID" value="NZ_CP074694.1"/>
</dbReference>
<protein>
    <submittedName>
        <fullName evidence="1">Uncharacterized protein</fullName>
    </submittedName>
</protein>
<dbReference type="Proteomes" id="UP000676194">
    <property type="component" value="Chromosome"/>
</dbReference>
<proteinExistence type="predicted"/>
<accession>A0A8E6B8B7</accession>
<gene>
    <name evidence="1" type="ORF">KIH39_00260</name>
</gene>